<name>A0ABW1EKL1_9BACT</name>
<keyword evidence="3" id="KW-1185">Reference proteome</keyword>
<protein>
    <submittedName>
        <fullName evidence="2">Carboxypeptidase-like regulatory domain-containing protein</fullName>
    </submittedName>
</protein>
<dbReference type="RefSeq" id="WP_263333020.1">
    <property type="nucleotide sequence ID" value="NZ_JAGSYH010000001.1"/>
</dbReference>
<accession>A0ABW1EKL1</accession>
<proteinExistence type="predicted"/>
<reference evidence="3" key="1">
    <citation type="journal article" date="2019" name="Int. J. Syst. Evol. Microbiol.">
        <title>The Global Catalogue of Microorganisms (GCM) 10K type strain sequencing project: providing services to taxonomists for standard genome sequencing and annotation.</title>
        <authorList>
            <consortium name="The Broad Institute Genomics Platform"/>
            <consortium name="The Broad Institute Genome Sequencing Center for Infectious Disease"/>
            <person name="Wu L."/>
            <person name="Ma J."/>
        </authorList>
    </citation>
    <scope>NUCLEOTIDE SEQUENCE [LARGE SCALE GENOMIC DNA]</scope>
    <source>
        <strain evidence="3">JCM 4087</strain>
    </source>
</reference>
<feature type="compositionally biased region" description="Polar residues" evidence="1">
    <location>
        <begin position="182"/>
        <end position="191"/>
    </location>
</feature>
<dbReference type="Proteomes" id="UP001596091">
    <property type="component" value="Unassembled WGS sequence"/>
</dbReference>
<organism evidence="2 3">
    <name type="scientific">Acidicapsa dinghuensis</name>
    <dbReference type="NCBI Taxonomy" id="2218256"/>
    <lineage>
        <taxon>Bacteria</taxon>
        <taxon>Pseudomonadati</taxon>
        <taxon>Acidobacteriota</taxon>
        <taxon>Terriglobia</taxon>
        <taxon>Terriglobales</taxon>
        <taxon>Acidobacteriaceae</taxon>
        <taxon>Acidicapsa</taxon>
    </lineage>
</organism>
<sequence>MRKDYNGGMVQFGSVVRRLILPGVVIASLGAATMLHGQDAPKRGRKYKVPPATSHVVITVLRGTTGKPLVNASVIFHPLEDGHDDGNMELKTDDDGKATLDLLETGSSVRIQILADGWQTFGQDFKVDKSDMAIEVKLNRPVGQYSIYKKDGGLRKDGDGKVTEDGKPATPKPDGASDAQPKDQSGSSTDAKAQDSKDESAKSDAPKDDAKPQDSSSQPK</sequence>
<feature type="compositionally biased region" description="Basic and acidic residues" evidence="1">
    <location>
        <begin position="192"/>
        <end position="212"/>
    </location>
</feature>
<gene>
    <name evidence="2" type="ORF">ACFPT7_19690</name>
</gene>
<comment type="caution">
    <text evidence="2">The sequence shown here is derived from an EMBL/GenBank/DDBJ whole genome shotgun (WGS) entry which is preliminary data.</text>
</comment>
<feature type="compositionally biased region" description="Basic and acidic residues" evidence="1">
    <location>
        <begin position="148"/>
        <end position="167"/>
    </location>
</feature>
<evidence type="ECO:0000313" key="3">
    <source>
        <dbReference type="Proteomes" id="UP001596091"/>
    </source>
</evidence>
<evidence type="ECO:0000256" key="1">
    <source>
        <dbReference type="SAM" id="MobiDB-lite"/>
    </source>
</evidence>
<feature type="region of interest" description="Disordered" evidence="1">
    <location>
        <begin position="148"/>
        <end position="220"/>
    </location>
</feature>
<evidence type="ECO:0000313" key="2">
    <source>
        <dbReference type="EMBL" id="MFC5864540.1"/>
    </source>
</evidence>
<dbReference type="EMBL" id="JBHSPH010000010">
    <property type="protein sequence ID" value="MFC5864540.1"/>
    <property type="molecule type" value="Genomic_DNA"/>
</dbReference>